<dbReference type="InParanoid" id="A0A674BHD5"/>
<evidence type="ECO:0000313" key="2">
    <source>
        <dbReference type="Ensembl" id="ENSSTUP00000070421.1"/>
    </source>
</evidence>
<sequence length="212" mass="23475">MQQCPSGLSSDIFIIYVVVLLLVLLALRAVCWVVRNNRTQRTTAEKLTDIEIISAGDGPERDTQAKFTLKIRTDPRHATQLVEMLVGRVCRLEGAVPDNPLAPLTSVTLPTVVSPTDMMASPAPASLPVPTENMLKNSLSQPTPHRCPCPRQEVPIHTTSTLLTDHSHQSSFPQMRRKKMNLNMRMMFLSNPASPINPIHLERAVSDPVKQS</sequence>
<dbReference type="Proteomes" id="UP000472277">
    <property type="component" value="Chromosome 19"/>
</dbReference>
<dbReference type="Ensembl" id="ENSSTUT00000074781.1">
    <property type="protein sequence ID" value="ENSSTUP00000070421.1"/>
    <property type="gene ID" value="ENSSTUG00000030892.1"/>
</dbReference>
<dbReference type="AlphaFoldDB" id="A0A674BHD5"/>
<accession>A0A674BHD5</accession>
<keyword evidence="1" id="KW-0472">Membrane</keyword>
<protein>
    <submittedName>
        <fullName evidence="2">Uncharacterized protein</fullName>
    </submittedName>
</protein>
<evidence type="ECO:0000313" key="3">
    <source>
        <dbReference type="Proteomes" id="UP000472277"/>
    </source>
</evidence>
<reference evidence="2" key="1">
    <citation type="submission" date="2025-08" db="UniProtKB">
        <authorList>
            <consortium name="Ensembl"/>
        </authorList>
    </citation>
    <scope>IDENTIFICATION</scope>
</reference>
<dbReference type="GeneTree" id="ENSGT00940000177976"/>
<keyword evidence="1" id="KW-0812">Transmembrane</keyword>
<reference evidence="2" key="2">
    <citation type="submission" date="2025-09" db="UniProtKB">
        <authorList>
            <consortium name="Ensembl"/>
        </authorList>
    </citation>
    <scope>IDENTIFICATION</scope>
</reference>
<feature type="transmembrane region" description="Helical" evidence="1">
    <location>
        <begin position="12"/>
        <end position="34"/>
    </location>
</feature>
<keyword evidence="3" id="KW-1185">Reference proteome</keyword>
<name>A0A674BHD5_SALTR</name>
<keyword evidence="1" id="KW-1133">Transmembrane helix</keyword>
<evidence type="ECO:0000256" key="1">
    <source>
        <dbReference type="SAM" id="Phobius"/>
    </source>
</evidence>
<proteinExistence type="predicted"/>
<organism evidence="2 3">
    <name type="scientific">Salmo trutta</name>
    <name type="common">Brown trout</name>
    <dbReference type="NCBI Taxonomy" id="8032"/>
    <lineage>
        <taxon>Eukaryota</taxon>
        <taxon>Metazoa</taxon>
        <taxon>Chordata</taxon>
        <taxon>Craniata</taxon>
        <taxon>Vertebrata</taxon>
        <taxon>Euteleostomi</taxon>
        <taxon>Actinopterygii</taxon>
        <taxon>Neopterygii</taxon>
        <taxon>Teleostei</taxon>
        <taxon>Protacanthopterygii</taxon>
        <taxon>Salmoniformes</taxon>
        <taxon>Salmonidae</taxon>
        <taxon>Salmoninae</taxon>
        <taxon>Salmo</taxon>
    </lineage>
</organism>